<dbReference type="InterPro" id="IPR006054">
    <property type="entry name" value="DnaQ"/>
</dbReference>
<comment type="subunit">
    <text evidence="18">DNA polymerase III contains a core (composed of alpha, epsilon and theta chains) that associates with a tau subunit. This core dimerizes to form the POLIII' complex. PolIII' associates with the gamma complex (composed of gamma, delta, delta', psi and chi chains) and with the beta chain to form the complete DNA polymerase III complex.</text>
</comment>
<dbReference type="OrthoDB" id="9804290at2"/>
<evidence type="ECO:0000256" key="12">
    <source>
        <dbReference type="ARBA" id="ARBA00022932"/>
    </source>
</evidence>
<sequence>MRQIVFDTETTGIDPTKGHRVIEIGCVEVIDRAITDNYFHVYINPDRDIDPGALSVHGLTVNFLSDKPRFKSIVNDFIEFIRNAELIAHNASFDVRFIDSELSMAGFESLISYCSGIIDSLDHARKLRPGKRNSLDALCDFYNISNKDRALHGALLDARLLANVWLSMTRGQDELMINNKTNSYLRKNEYINNNLYLNLPILRATNEEQKEHNKYIEELQKHQKNDKKSIWP</sequence>
<evidence type="ECO:0000256" key="8">
    <source>
        <dbReference type="ARBA" id="ARBA00022723"/>
    </source>
</evidence>
<feature type="binding site" evidence="17">
    <location>
        <position position="9"/>
    </location>
    <ligand>
        <name>a divalent metal cation</name>
        <dbReference type="ChEBI" id="CHEBI:60240"/>
        <label>1</label>
        <note>catalytic</note>
    </ligand>
</feature>
<feature type="active site" description="Proton acceptor" evidence="15">
    <location>
        <position position="152"/>
    </location>
</feature>
<dbReference type="GO" id="GO:0046872">
    <property type="term" value="F:metal ion binding"/>
    <property type="evidence" value="ECO:0007669"/>
    <property type="project" value="UniProtKB-KW"/>
</dbReference>
<organism evidence="20 21">
    <name type="scientific">Candidatus Kinetoplastidibacterium galati TCC219</name>
    <dbReference type="NCBI Taxonomy" id="1208921"/>
    <lineage>
        <taxon>Bacteria</taxon>
        <taxon>Pseudomonadati</taxon>
        <taxon>Pseudomonadota</taxon>
        <taxon>Betaproteobacteria</taxon>
        <taxon>Candidatus Kinetoplastidibacterium</taxon>
    </lineage>
</organism>
<dbReference type="InterPro" id="IPR013520">
    <property type="entry name" value="Ribonucl_H"/>
</dbReference>
<evidence type="ECO:0000256" key="3">
    <source>
        <dbReference type="ARBA" id="ARBA00020352"/>
    </source>
</evidence>
<feature type="binding site" evidence="16">
    <location>
        <position position="7"/>
    </location>
    <ligand>
        <name>substrate</name>
    </ligand>
</feature>
<feature type="binding site" evidence="16">
    <location>
        <position position="9"/>
    </location>
    <ligand>
        <name>substrate</name>
    </ligand>
</feature>
<evidence type="ECO:0000256" key="16">
    <source>
        <dbReference type="PIRSR" id="PIRSR606309-2"/>
    </source>
</evidence>
<evidence type="ECO:0000256" key="2">
    <source>
        <dbReference type="ARBA" id="ARBA00012417"/>
    </source>
</evidence>
<comment type="catalytic activity">
    <reaction evidence="14 18">
        <text>DNA(n) + a 2'-deoxyribonucleoside 5'-triphosphate = DNA(n+1) + diphosphate</text>
        <dbReference type="Rhea" id="RHEA:22508"/>
        <dbReference type="Rhea" id="RHEA-COMP:17339"/>
        <dbReference type="Rhea" id="RHEA-COMP:17340"/>
        <dbReference type="ChEBI" id="CHEBI:33019"/>
        <dbReference type="ChEBI" id="CHEBI:61560"/>
        <dbReference type="ChEBI" id="CHEBI:173112"/>
        <dbReference type="EC" id="2.7.7.7"/>
    </reaction>
</comment>
<dbReference type="Proteomes" id="UP000011658">
    <property type="component" value="Chromosome"/>
</dbReference>
<name>M1L9U1_9PROT</name>
<evidence type="ECO:0000256" key="17">
    <source>
        <dbReference type="PIRSR" id="PIRSR606309-3"/>
    </source>
</evidence>
<dbReference type="HOGENOM" id="CLU_047806_2_0_4"/>
<dbReference type="GO" id="GO:0003677">
    <property type="term" value="F:DNA binding"/>
    <property type="evidence" value="ECO:0007669"/>
    <property type="project" value="InterPro"/>
</dbReference>
<evidence type="ECO:0000256" key="10">
    <source>
        <dbReference type="ARBA" id="ARBA00022839"/>
    </source>
</evidence>
<dbReference type="GO" id="GO:0003887">
    <property type="term" value="F:DNA-directed DNA polymerase activity"/>
    <property type="evidence" value="ECO:0007669"/>
    <property type="project" value="UniProtKB-KW"/>
</dbReference>
<keyword evidence="21" id="KW-1185">Reference proteome</keyword>
<dbReference type="EC" id="2.7.7.7" evidence="2 18"/>
<keyword evidence="12 18" id="KW-0239">DNA-directed DNA polymerase</keyword>
<evidence type="ECO:0000256" key="11">
    <source>
        <dbReference type="ARBA" id="ARBA00022842"/>
    </source>
</evidence>
<evidence type="ECO:0000259" key="19">
    <source>
        <dbReference type="SMART" id="SM00479"/>
    </source>
</evidence>
<keyword evidence="7 18" id="KW-0540">Nuclease</keyword>
<dbReference type="FunFam" id="3.30.420.10:FF:000012">
    <property type="entry name" value="DNA polymerase III subunit epsilon"/>
    <property type="match status" value="1"/>
</dbReference>
<evidence type="ECO:0000256" key="14">
    <source>
        <dbReference type="ARBA" id="ARBA00049244"/>
    </source>
</evidence>
<feature type="binding site" evidence="17">
    <location>
        <position position="7"/>
    </location>
    <ligand>
        <name>a divalent metal cation</name>
        <dbReference type="ChEBI" id="CHEBI:60240"/>
        <label>1</label>
        <note>catalytic</note>
    </ligand>
</feature>
<evidence type="ECO:0000256" key="9">
    <source>
        <dbReference type="ARBA" id="ARBA00022801"/>
    </source>
</evidence>
<evidence type="ECO:0000256" key="4">
    <source>
        <dbReference type="ARBA" id="ARBA00022679"/>
    </source>
</evidence>
<evidence type="ECO:0000256" key="5">
    <source>
        <dbReference type="ARBA" id="ARBA00022695"/>
    </source>
</evidence>
<dbReference type="InterPro" id="IPR036397">
    <property type="entry name" value="RNaseH_sf"/>
</dbReference>
<dbReference type="NCBIfam" id="TIGR01406">
    <property type="entry name" value="dnaQ_proteo"/>
    <property type="match status" value="1"/>
</dbReference>
<dbReference type="eggNOG" id="COG0847">
    <property type="taxonomic scope" value="Bacteria"/>
</dbReference>
<evidence type="ECO:0000313" key="21">
    <source>
        <dbReference type="Proteomes" id="UP000011658"/>
    </source>
</evidence>
<dbReference type="PANTHER" id="PTHR30231:SF41">
    <property type="entry name" value="DNA POLYMERASE III SUBUNIT EPSILON"/>
    <property type="match status" value="1"/>
</dbReference>
<evidence type="ECO:0000256" key="15">
    <source>
        <dbReference type="PIRSR" id="PIRSR606309-1"/>
    </source>
</evidence>
<dbReference type="RefSeq" id="WP_015389777.1">
    <property type="nucleotide sequence ID" value="NC_020284.1"/>
</dbReference>
<evidence type="ECO:0000256" key="18">
    <source>
        <dbReference type="RuleBase" id="RU364087"/>
    </source>
</evidence>
<dbReference type="InterPro" id="IPR006309">
    <property type="entry name" value="DnaQ_proteo"/>
</dbReference>
<feature type="binding site" evidence="17">
    <location>
        <position position="157"/>
    </location>
    <ligand>
        <name>a divalent metal cation</name>
        <dbReference type="ChEBI" id="CHEBI:60240"/>
        <label>1</label>
        <note>catalytic</note>
    </ligand>
</feature>
<dbReference type="PATRIC" id="fig|1208921.3.peg.584"/>
<proteinExistence type="predicted"/>
<feature type="domain" description="Exonuclease" evidence="19">
    <location>
        <begin position="2"/>
        <end position="174"/>
    </location>
</feature>
<dbReference type="AlphaFoldDB" id="M1L9U1"/>
<dbReference type="NCBIfam" id="TIGR00573">
    <property type="entry name" value="dnaq"/>
    <property type="match status" value="1"/>
</dbReference>
<dbReference type="GO" id="GO:0045004">
    <property type="term" value="P:DNA replication proofreading"/>
    <property type="evidence" value="ECO:0007669"/>
    <property type="project" value="TreeGrafter"/>
</dbReference>
<dbReference type="NCBIfam" id="NF004316">
    <property type="entry name" value="PRK05711.1"/>
    <property type="match status" value="1"/>
</dbReference>
<dbReference type="SUPFAM" id="SSF53098">
    <property type="entry name" value="Ribonuclease H-like"/>
    <property type="match status" value="1"/>
</dbReference>
<keyword evidence="13 17" id="KW-0464">Manganese</keyword>
<feature type="binding site" evidence="16">
    <location>
        <position position="57"/>
    </location>
    <ligand>
        <name>substrate</name>
    </ligand>
</feature>
<comment type="cofactor">
    <cofactor evidence="1 18">
        <name>Mn(2+)</name>
        <dbReference type="ChEBI" id="CHEBI:29035"/>
    </cofactor>
</comment>
<dbReference type="Pfam" id="PF00929">
    <property type="entry name" value="RNase_T"/>
    <property type="match status" value="1"/>
</dbReference>
<comment type="cofactor">
    <cofactor evidence="17">
        <name>Mg(2+)</name>
        <dbReference type="ChEBI" id="CHEBI:18420"/>
    </cofactor>
    <cofactor evidence="17">
        <name>Mn(2+)</name>
        <dbReference type="ChEBI" id="CHEBI:29035"/>
    </cofactor>
    <text evidence="17">Binds 2 divalent metal cations. Magnesium or manganese.</text>
</comment>
<keyword evidence="4 18" id="KW-0808">Transferase</keyword>
<accession>M1L9U1</accession>
<protein>
    <recommendedName>
        <fullName evidence="3 18">DNA polymerase III subunit epsilon</fullName>
        <ecNumber evidence="2 18">2.7.7.7</ecNumber>
    </recommendedName>
</protein>
<keyword evidence="8 17" id="KW-0479">Metal-binding</keyword>
<evidence type="ECO:0000256" key="7">
    <source>
        <dbReference type="ARBA" id="ARBA00022722"/>
    </source>
</evidence>
<reference evidence="20 21" key="1">
    <citation type="journal article" date="2013" name="Genome Biol. Evol.">
        <title>Genome evolution and phylogenomic analysis of candidatus kinetoplastibacterium, the betaproteobacterial endosymbionts of strigomonas and angomonas.</title>
        <authorList>
            <person name="Alves J.M."/>
            <person name="Serrano M.G."/>
            <person name="Maia da Silva F."/>
            <person name="Voegtly L.J."/>
            <person name="Matveyev A.V."/>
            <person name="Teixeira M.M."/>
            <person name="Camargo E.P."/>
            <person name="Buck G.A."/>
        </authorList>
    </citation>
    <scope>NUCLEOTIDE SEQUENCE [LARGE SCALE GENOMIC DNA]</scope>
    <source>
        <strain evidence="20 21">TCC219</strain>
    </source>
</reference>
<dbReference type="KEGG" id="kga:ST1E_0018"/>
<dbReference type="GO" id="GO:0005829">
    <property type="term" value="C:cytosol"/>
    <property type="evidence" value="ECO:0007669"/>
    <property type="project" value="TreeGrafter"/>
</dbReference>
<dbReference type="Gene3D" id="3.30.420.10">
    <property type="entry name" value="Ribonuclease H-like superfamily/Ribonuclease H"/>
    <property type="match status" value="1"/>
</dbReference>
<gene>
    <name evidence="18" type="primary">dnaQ</name>
    <name evidence="20" type="ORF">ST1E_0018</name>
</gene>
<dbReference type="SMART" id="SM00479">
    <property type="entry name" value="EXOIII"/>
    <property type="match status" value="1"/>
</dbReference>
<evidence type="ECO:0000256" key="6">
    <source>
        <dbReference type="ARBA" id="ARBA00022705"/>
    </source>
</evidence>
<dbReference type="STRING" id="1208921.ST1E_0018"/>
<feature type="binding site" evidence="16">
    <location>
        <position position="157"/>
    </location>
    <ligand>
        <name>substrate</name>
    </ligand>
</feature>
<evidence type="ECO:0000313" key="20">
    <source>
        <dbReference type="EMBL" id="AGF49293.1"/>
    </source>
</evidence>
<keyword evidence="10 18" id="KW-0269">Exonuclease</keyword>
<keyword evidence="6 18" id="KW-0235">DNA replication</keyword>
<dbReference type="InterPro" id="IPR012337">
    <property type="entry name" value="RNaseH-like_sf"/>
</dbReference>
<evidence type="ECO:0000256" key="13">
    <source>
        <dbReference type="ARBA" id="ARBA00023211"/>
    </source>
</evidence>
<dbReference type="CDD" id="cd06131">
    <property type="entry name" value="DNA_pol_III_epsilon_Ecoli_like"/>
    <property type="match status" value="1"/>
</dbReference>
<dbReference type="GO" id="GO:0008408">
    <property type="term" value="F:3'-5' exonuclease activity"/>
    <property type="evidence" value="ECO:0007669"/>
    <property type="project" value="TreeGrafter"/>
</dbReference>
<keyword evidence="5 18" id="KW-0548">Nucleotidyltransferase</keyword>
<dbReference type="EMBL" id="CP003806">
    <property type="protein sequence ID" value="AGF49293.1"/>
    <property type="molecule type" value="Genomic_DNA"/>
</dbReference>
<keyword evidence="11 17" id="KW-0460">Magnesium</keyword>
<keyword evidence="9 18" id="KW-0378">Hydrolase</keyword>
<dbReference type="PANTHER" id="PTHR30231">
    <property type="entry name" value="DNA POLYMERASE III SUBUNIT EPSILON"/>
    <property type="match status" value="1"/>
</dbReference>
<evidence type="ECO:0000256" key="1">
    <source>
        <dbReference type="ARBA" id="ARBA00001936"/>
    </source>
</evidence>
<comment type="function">
    <text evidence="18">DNA polymerase III is a complex, multichain enzyme responsible for most of the replicative synthesis in bacteria. The epsilon subunit contain the editing function and is a proofreading 3'-5' exonuclease.</text>
</comment>